<evidence type="ECO:0000313" key="2">
    <source>
        <dbReference type="Proteomes" id="UP001163321"/>
    </source>
</evidence>
<proteinExistence type="predicted"/>
<evidence type="ECO:0000313" key="1">
    <source>
        <dbReference type="EMBL" id="KAI9915525.1"/>
    </source>
</evidence>
<comment type="caution">
    <text evidence="1">The sequence shown here is derived from an EMBL/GenBank/DDBJ whole genome shotgun (WGS) entry which is preliminary data.</text>
</comment>
<organism evidence="1 2">
    <name type="scientific">Peronosclerospora sorghi</name>
    <dbReference type="NCBI Taxonomy" id="230839"/>
    <lineage>
        <taxon>Eukaryota</taxon>
        <taxon>Sar</taxon>
        <taxon>Stramenopiles</taxon>
        <taxon>Oomycota</taxon>
        <taxon>Peronosporomycetes</taxon>
        <taxon>Peronosporales</taxon>
        <taxon>Peronosporaceae</taxon>
        <taxon>Peronosclerospora</taxon>
    </lineage>
</organism>
<gene>
    <name evidence="1" type="ORF">PsorP6_007467</name>
</gene>
<keyword evidence="2" id="KW-1185">Reference proteome</keyword>
<dbReference type="EMBL" id="CM047582">
    <property type="protein sequence ID" value="KAI9915525.1"/>
    <property type="molecule type" value="Genomic_DNA"/>
</dbReference>
<name>A0ACC0WA54_9STRA</name>
<accession>A0ACC0WA54</accession>
<reference evidence="1 2" key="1">
    <citation type="journal article" date="2022" name="bioRxiv">
        <title>The genome of the oomycete Peronosclerospora sorghi, a cosmopolitan pathogen of maize and sorghum, is inflated with dispersed pseudogenes.</title>
        <authorList>
            <person name="Fletcher K."/>
            <person name="Martin F."/>
            <person name="Isakeit T."/>
            <person name="Cavanaugh K."/>
            <person name="Magill C."/>
            <person name="Michelmore R."/>
        </authorList>
    </citation>
    <scope>NUCLEOTIDE SEQUENCE [LARGE SCALE GENOMIC DNA]</scope>
    <source>
        <strain evidence="1">P6</strain>
    </source>
</reference>
<dbReference type="Proteomes" id="UP001163321">
    <property type="component" value="Chromosome 3"/>
</dbReference>
<sequence length="197" mass="23321">MEIINPDNRDFTIPKRKNRLDFCFLTPDFPQHRFESVRHVRDTKWHNEDHIAAEFRLKAKILPRCKRQPWQCPPWLLKYSTVKRFLVQSAIALAHRLKSFRGANPDCQLDEHKRSDFIYYEASAHKLKTDASVAIHALSEDLKDPRAAFQLRQVEFNLSIQSARTHERWVQCIQSVCGHQHFGTSKRIESIQFRQQS</sequence>
<protein>
    <submittedName>
        <fullName evidence="1">Uncharacterized protein</fullName>
    </submittedName>
</protein>